<dbReference type="AlphaFoldDB" id="A0A6N3DQN3"/>
<proteinExistence type="predicted"/>
<dbReference type="EMBL" id="CACRUB010000031">
    <property type="protein sequence ID" value="VYU30084.1"/>
    <property type="molecule type" value="Genomic_DNA"/>
</dbReference>
<evidence type="ECO:0000313" key="5">
    <source>
        <dbReference type="EMBL" id="VYU30084.1"/>
    </source>
</evidence>
<name>A0A6N3DQN3_FLAPL</name>
<dbReference type="PANTHER" id="PTHR46797">
    <property type="entry name" value="HTH-TYPE TRANSCRIPTIONAL REGULATOR"/>
    <property type="match status" value="1"/>
</dbReference>
<dbReference type="CDD" id="cd00093">
    <property type="entry name" value="HTH_XRE"/>
    <property type="match status" value="1"/>
</dbReference>
<evidence type="ECO:0000256" key="1">
    <source>
        <dbReference type="ARBA" id="ARBA00023015"/>
    </source>
</evidence>
<dbReference type="Gene3D" id="1.10.260.40">
    <property type="entry name" value="lambda repressor-like DNA-binding domains"/>
    <property type="match status" value="1"/>
</dbReference>
<dbReference type="InterPro" id="IPR050807">
    <property type="entry name" value="TransReg_Diox_bact_type"/>
</dbReference>
<dbReference type="GO" id="GO:0003677">
    <property type="term" value="F:DNA binding"/>
    <property type="evidence" value="ECO:0007669"/>
    <property type="project" value="UniProtKB-KW"/>
</dbReference>
<accession>A0A6N3DQN3</accession>
<keyword evidence="2" id="KW-0238">DNA-binding</keyword>
<protein>
    <submittedName>
        <fullName evidence="5">Anaerobic benzoate catabolism transcriptional regulator</fullName>
    </submittedName>
</protein>
<evidence type="ECO:0000256" key="2">
    <source>
        <dbReference type="ARBA" id="ARBA00023125"/>
    </source>
</evidence>
<dbReference type="PROSITE" id="PS50943">
    <property type="entry name" value="HTH_CROC1"/>
    <property type="match status" value="1"/>
</dbReference>
<dbReference type="SMART" id="SM00530">
    <property type="entry name" value="HTH_XRE"/>
    <property type="match status" value="1"/>
</dbReference>
<feature type="domain" description="HTH cro/C1-type" evidence="4">
    <location>
        <begin position="12"/>
        <end position="66"/>
    </location>
</feature>
<organism evidence="5">
    <name type="scientific">Flavonifractor plautii</name>
    <name type="common">Fusobacterium plautii</name>
    <dbReference type="NCBI Taxonomy" id="292800"/>
    <lineage>
        <taxon>Bacteria</taxon>
        <taxon>Bacillati</taxon>
        <taxon>Bacillota</taxon>
        <taxon>Clostridia</taxon>
        <taxon>Eubacteriales</taxon>
        <taxon>Oscillospiraceae</taxon>
        <taxon>Flavonifractor</taxon>
    </lineage>
</organism>
<dbReference type="SUPFAM" id="SSF47413">
    <property type="entry name" value="lambda repressor-like DNA-binding domains"/>
    <property type="match status" value="1"/>
</dbReference>
<dbReference type="InterPro" id="IPR010982">
    <property type="entry name" value="Lambda_DNA-bd_dom_sf"/>
</dbReference>
<dbReference type="PANTHER" id="PTHR46797:SF23">
    <property type="entry name" value="HTH-TYPE TRANSCRIPTIONAL REGULATOR SUTR"/>
    <property type="match status" value="1"/>
</dbReference>
<dbReference type="GO" id="GO:0003700">
    <property type="term" value="F:DNA-binding transcription factor activity"/>
    <property type="evidence" value="ECO:0007669"/>
    <property type="project" value="TreeGrafter"/>
</dbReference>
<evidence type="ECO:0000259" key="4">
    <source>
        <dbReference type="PROSITE" id="PS50943"/>
    </source>
</evidence>
<keyword evidence="3" id="KW-0804">Transcription</keyword>
<gene>
    <name evidence="5" type="ORF">FPLFYP42_01858</name>
</gene>
<reference evidence="5" key="1">
    <citation type="submission" date="2019-11" db="EMBL/GenBank/DDBJ databases">
        <authorList>
            <person name="Feng L."/>
        </authorList>
    </citation>
    <scope>NUCLEOTIDE SEQUENCE</scope>
    <source>
        <strain evidence="5">FplautiiLFYP42</strain>
    </source>
</reference>
<evidence type="ECO:0000256" key="3">
    <source>
        <dbReference type="ARBA" id="ARBA00023163"/>
    </source>
</evidence>
<dbReference type="Pfam" id="PF01381">
    <property type="entry name" value="HTH_3"/>
    <property type="match status" value="1"/>
</dbReference>
<dbReference type="InterPro" id="IPR001387">
    <property type="entry name" value="Cro/C1-type_HTH"/>
</dbReference>
<dbReference type="GO" id="GO:0005829">
    <property type="term" value="C:cytosol"/>
    <property type="evidence" value="ECO:0007669"/>
    <property type="project" value="TreeGrafter"/>
</dbReference>
<sequence>MKMNNSLVGKRIGQLRKRRGLSQLMLSEMIDRSPTHLSYIETGAKSMSLETFVRIANALNASADELLIDLLNNTNVASAHAFSSLLSDCSEYEKQVLLDTLLATKGALRTHLHLLGRHYI</sequence>
<dbReference type="RefSeq" id="WP_156621592.1">
    <property type="nucleotide sequence ID" value="NZ_BAABXT010000001.1"/>
</dbReference>
<keyword evidence="1" id="KW-0805">Transcription regulation</keyword>